<organism evidence="2 3">
    <name type="scientific">Devosia insulae DS-56</name>
    <dbReference type="NCBI Taxonomy" id="1116389"/>
    <lineage>
        <taxon>Bacteria</taxon>
        <taxon>Pseudomonadati</taxon>
        <taxon>Pseudomonadota</taxon>
        <taxon>Alphaproteobacteria</taxon>
        <taxon>Hyphomicrobiales</taxon>
        <taxon>Devosiaceae</taxon>
        <taxon>Devosia</taxon>
    </lineage>
</organism>
<dbReference type="Proteomes" id="UP000095463">
    <property type="component" value="Unassembled WGS sequence"/>
</dbReference>
<dbReference type="EMBL" id="LAJE02000268">
    <property type="protein sequence ID" value="OEO29683.1"/>
    <property type="molecule type" value="Genomic_DNA"/>
</dbReference>
<sequence length="265" mass="28507">MPRRELTRVFVLGGAVAMGLTFAGPAAACSDLPNICAMNAQHHQSMVDISASYAYGDYYGEEDYYGDDYYDSGYYSGDIDYSAYAEDPGRSLSNEAASFASAVSAQQAALDEKLKDPGFRNAYERYSNGGWDYFQDNAGAAPGEYCAAFYWKGDGMVRLSGPGGDYQGALITFWGPNIPTPKDVKTISVTLDQADGAPQKVKAFNYHLAGDAWGAIALAVPSIEAALDGMEDTQSFKLSVGNKTVAEVEWQDGLKAKRKLQSCLG</sequence>
<evidence type="ECO:0000313" key="3">
    <source>
        <dbReference type="Proteomes" id="UP000095463"/>
    </source>
</evidence>
<reference evidence="2 3" key="1">
    <citation type="journal article" date="2015" name="Genome Announc.">
        <title>Genome Assemblies of Three Soil-Associated Devosia species: D. insulae, D. limi, and D. soli.</title>
        <authorList>
            <person name="Hassan Y.I."/>
            <person name="Lepp D."/>
            <person name="Zhou T."/>
        </authorList>
    </citation>
    <scope>NUCLEOTIDE SEQUENCE [LARGE SCALE GENOMIC DNA]</scope>
    <source>
        <strain evidence="2 3">DS-56</strain>
    </source>
</reference>
<gene>
    <name evidence="2" type="ORF">VW23_001985</name>
</gene>
<keyword evidence="1" id="KW-0732">Signal</keyword>
<dbReference type="AlphaFoldDB" id="A0A1E5XM37"/>
<accession>A0A1E5XM37</accession>
<feature type="signal peptide" evidence="1">
    <location>
        <begin position="1"/>
        <end position="28"/>
    </location>
</feature>
<feature type="chain" id="PRO_5009190382" evidence="1">
    <location>
        <begin position="29"/>
        <end position="265"/>
    </location>
</feature>
<name>A0A1E5XM37_9HYPH</name>
<comment type="caution">
    <text evidence="2">The sequence shown here is derived from an EMBL/GenBank/DDBJ whole genome shotgun (WGS) entry which is preliminary data.</text>
</comment>
<proteinExistence type="predicted"/>
<keyword evidence="3" id="KW-1185">Reference proteome</keyword>
<protein>
    <submittedName>
        <fullName evidence="2">Uncharacterized protein</fullName>
    </submittedName>
</protein>
<evidence type="ECO:0000256" key="1">
    <source>
        <dbReference type="SAM" id="SignalP"/>
    </source>
</evidence>
<evidence type="ECO:0000313" key="2">
    <source>
        <dbReference type="EMBL" id="OEO29683.1"/>
    </source>
</evidence>